<evidence type="ECO:0000313" key="2">
    <source>
        <dbReference type="Proteomes" id="UP000789375"/>
    </source>
</evidence>
<organism evidence="1 2">
    <name type="scientific">Funneliformis mosseae</name>
    <name type="common">Endomycorrhizal fungus</name>
    <name type="synonym">Glomus mosseae</name>
    <dbReference type="NCBI Taxonomy" id="27381"/>
    <lineage>
        <taxon>Eukaryota</taxon>
        <taxon>Fungi</taxon>
        <taxon>Fungi incertae sedis</taxon>
        <taxon>Mucoromycota</taxon>
        <taxon>Glomeromycotina</taxon>
        <taxon>Glomeromycetes</taxon>
        <taxon>Glomerales</taxon>
        <taxon>Glomeraceae</taxon>
        <taxon>Funneliformis</taxon>
    </lineage>
</organism>
<feature type="non-terminal residue" evidence="1">
    <location>
        <position position="1"/>
    </location>
</feature>
<keyword evidence="2" id="KW-1185">Reference proteome</keyword>
<reference evidence="1" key="1">
    <citation type="submission" date="2021-06" db="EMBL/GenBank/DDBJ databases">
        <authorList>
            <person name="Kallberg Y."/>
            <person name="Tangrot J."/>
            <person name="Rosling A."/>
        </authorList>
    </citation>
    <scope>NUCLEOTIDE SEQUENCE</scope>
    <source>
        <strain evidence="1">87-6 pot B 2015</strain>
    </source>
</reference>
<protein>
    <submittedName>
        <fullName evidence="1">2495_t:CDS:1</fullName>
    </submittedName>
</protein>
<evidence type="ECO:0000313" key="1">
    <source>
        <dbReference type="EMBL" id="CAG8728363.1"/>
    </source>
</evidence>
<gene>
    <name evidence="1" type="ORF">FMOSSE_LOCUS15510</name>
</gene>
<dbReference type="EMBL" id="CAJVPP010015996">
    <property type="protein sequence ID" value="CAG8728363.1"/>
    <property type="molecule type" value="Genomic_DNA"/>
</dbReference>
<dbReference type="AlphaFoldDB" id="A0A9N9NFM8"/>
<name>A0A9N9NFM8_FUNMO</name>
<dbReference type="Proteomes" id="UP000789375">
    <property type="component" value="Unassembled WGS sequence"/>
</dbReference>
<sequence length="92" mass="10792">MSIFTSRINIRRAIFTFTLNCTRSSSLQQIKPRIFTINSKAHSKITLTTKFNFIGSQNNTRKTIFYLPLIVDNRQFSRNSSSYNKHKEKESK</sequence>
<proteinExistence type="predicted"/>
<accession>A0A9N9NFM8</accession>
<comment type="caution">
    <text evidence="1">The sequence shown here is derived from an EMBL/GenBank/DDBJ whole genome shotgun (WGS) entry which is preliminary data.</text>
</comment>